<dbReference type="Pfam" id="PF08311">
    <property type="entry name" value="Mad3_BUB1_I"/>
    <property type="match status" value="1"/>
</dbReference>
<keyword evidence="3" id="KW-0995">Kinetochore</keyword>
<evidence type="ECO:0000313" key="9">
    <source>
        <dbReference type="EMBL" id="KAF0311316.1"/>
    </source>
</evidence>
<dbReference type="OrthoDB" id="248495at2759"/>
<dbReference type="GO" id="GO:0005524">
    <property type="term" value="F:ATP binding"/>
    <property type="evidence" value="ECO:0007669"/>
    <property type="project" value="InterPro"/>
</dbReference>
<evidence type="ECO:0000256" key="1">
    <source>
        <dbReference type="ARBA" id="ARBA00004629"/>
    </source>
</evidence>
<keyword evidence="5" id="KW-0175">Coiled coil</keyword>
<feature type="domain" description="BUB1 N-terminal" evidence="8">
    <location>
        <begin position="56"/>
        <end position="212"/>
    </location>
</feature>
<feature type="region of interest" description="Disordered" evidence="6">
    <location>
        <begin position="941"/>
        <end position="980"/>
    </location>
</feature>
<feature type="compositionally biased region" description="Pro residues" evidence="6">
    <location>
        <begin position="641"/>
        <end position="651"/>
    </location>
</feature>
<keyword evidence="9" id="KW-0808">Transferase</keyword>
<dbReference type="SMART" id="SM00220">
    <property type="entry name" value="S_TKc"/>
    <property type="match status" value="1"/>
</dbReference>
<sequence length="1340" mass="144412">MWSADGAGGDSADWELSKENVQPLRQGRRLDVLNSSLQPAADDQVAQKVAEQRRSFELEIRTYTGDDPLSPWHRYVLWMEQHCPRGGHEGNLDGLLTQCIARFTAEKRYHQDPRFVALIIKQALSTQDSLPMFRNMFNREIGTKLTMFYRAWSAQLELAGKMLQADLVLAEGERLGAEPADELAEARRKLQTRVASALAAGQLPAQTAQVAQIGRSGADERHALGALRGSADGMVPRQRVGAVQAGGPGTLPMAAPAAHLPRHNQRLKVFVDENAPQTAVPTPAPHGTTTELPTGRAMHKENVRKAGPWGAPQKASKRPTPPGGPAAPAFRVFEDSGAGAATGSPITIKQGALATRAAPAPAPAGGLDNIPVAHFEPPNDKVKVMYHKELIYTGASEVSFEELRAARWKKDNKLLLEQRRMHEEMNRQMQEMMRRNSELERQVLELRARPAPAPAPSLHGSLGLSNVSGGSSSLGGGHSNLSGSTVLASPTVNTRDAMNYVREVMNRTVDTSVQLPMRHGTVPALPAAPPFTVYEEPESMVGERPAAPAPAPAPFSIYEEPEAGAAPAAQEAPPAAAAAPFAVYEDDACARPAADDGDDSDRENRPPVDCPPPPPRRRPPHVLVDAVDIPTEPLGAEEPDPAPGPAAPPARRPLQFDDELTGFVPLTDDVTIAAGDLSQFAAAAGRVASTPFAPPQPPSPVGGRARQTEEDSDFTANLRNVRIGRNAQERWASERVLPSEGVQQLTPIMERSHDQRSSSASGSSGSDMSRQSRGDVSAPMGGQQWRQRLPSGADRSQHQQSGRAPPPPQLTQSSGYLGDRSCSVRPASAVGGAVIDCSMSRRPDSADASGLQAPDVSMAAPAVSPNRSALRPAELSEKAAELSLAPAAELSHIQPPELAPAQPPAELSGFQAPEELGTSQPPAELSALPVPAAELSEFQPPAELSGFQPPAELSGFQPPAELSEFQPPADLSDPQPPPAAELSALTLTETPAPAVPEHPDPWDSTLQENLLKSLSRPVQTRRCYKRLAGKLPSFSRKEIEIDGQRLAVTLIGEGAYARVYHAIDRETGTAHCLKVQQDGGDWEFYVIDELHERLARDAAENPFLMSVDRMVAFDNGSVLRSDYQRAGTLLNAFNKVSAMYGKFDEGLVMLFTAEMLGAVSAVHSAGLIHGDIKPDNFLLRGGELEDVGRLLSQLSSAHQPQLLQLIDFGRAIDITLLPPGTTFTRVVTTDDFTCPEMKEGREWTFQTDLFGVAASAHVLLFGSYLKLRRRPAPDGPWSVSGTIRRFWSPVWGEFFSTFLNIPSCSELPDLSAWRRRFLDLALSKQLDKALHSLMVAIKQP</sequence>
<dbReference type="SUPFAM" id="SSF56112">
    <property type="entry name" value="Protein kinase-like (PK-like)"/>
    <property type="match status" value="1"/>
</dbReference>
<accession>A0A6A4WV01</accession>
<dbReference type="GO" id="GO:0007094">
    <property type="term" value="P:mitotic spindle assembly checkpoint signaling"/>
    <property type="evidence" value="ECO:0007669"/>
    <property type="project" value="InterPro"/>
</dbReference>
<keyword evidence="4" id="KW-0137">Centromere</keyword>
<evidence type="ECO:0000259" key="7">
    <source>
        <dbReference type="PROSITE" id="PS50011"/>
    </source>
</evidence>
<proteinExistence type="predicted"/>
<evidence type="ECO:0000256" key="5">
    <source>
        <dbReference type="SAM" id="Coils"/>
    </source>
</evidence>
<dbReference type="InterPro" id="IPR015661">
    <property type="entry name" value="Bub1/Mad3"/>
</dbReference>
<dbReference type="Gene3D" id="1.10.510.10">
    <property type="entry name" value="Transferase(Phosphotransferase) domain 1"/>
    <property type="match status" value="1"/>
</dbReference>
<keyword evidence="9" id="KW-0418">Kinase</keyword>
<feature type="compositionally biased region" description="Low complexity" evidence="6">
    <location>
        <begin position="881"/>
        <end position="896"/>
    </location>
</feature>
<dbReference type="PROSITE" id="PS50011">
    <property type="entry name" value="PROTEIN_KINASE_DOM"/>
    <property type="match status" value="1"/>
</dbReference>
<feature type="domain" description="Protein kinase" evidence="7">
    <location>
        <begin position="1045"/>
        <end position="1340"/>
    </location>
</feature>
<dbReference type="Pfam" id="PF00069">
    <property type="entry name" value="Pkinase"/>
    <property type="match status" value="1"/>
</dbReference>
<feature type="region of interest" description="Disordered" evidence="6">
    <location>
        <begin position="591"/>
        <end position="660"/>
    </location>
</feature>
<comment type="subcellular location">
    <subcellularLocation>
        <location evidence="1">Chromosome</location>
        <location evidence="1">Centromere</location>
        <location evidence="1">Kinetochore</location>
    </subcellularLocation>
</comment>
<feature type="region of interest" description="Disordered" evidence="6">
    <location>
        <begin position="305"/>
        <end position="326"/>
    </location>
</feature>
<evidence type="ECO:0000256" key="3">
    <source>
        <dbReference type="ARBA" id="ARBA00022838"/>
    </source>
</evidence>
<dbReference type="PROSITE" id="PS00108">
    <property type="entry name" value="PROTEIN_KINASE_ST"/>
    <property type="match status" value="1"/>
</dbReference>
<dbReference type="GO" id="GO:0032991">
    <property type="term" value="C:protein-containing complex"/>
    <property type="evidence" value="ECO:0007669"/>
    <property type="project" value="UniProtKB-ARBA"/>
</dbReference>
<evidence type="ECO:0000256" key="6">
    <source>
        <dbReference type="SAM" id="MobiDB-lite"/>
    </source>
</evidence>
<name>A0A6A4WV01_AMPAM</name>
<feature type="region of interest" description="Disordered" evidence="6">
    <location>
        <begin position="839"/>
        <end position="924"/>
    </location>
</feature>
<gene>
    <name evidence="9" type="primary">Bub1_2</name>
    <name evidence="9" type="ORF">FJT64_017872</name>
</gene>
<evidence type="ECO:0000259" key="8">
    <source>
        <dbReference type="PROSITE" id="PS51489"/>
    </source>
</evidence>
<organism evidence="9 10">
    <name type="scientific">Amphibalanus amphitrite</name>
    <name type="common">Striped barnacle</name>
    <name type="synonym">Balanus amphitrite</name>
    <dbReference type="NCBI Taxonomy" id="1232801"/>
    <lineage>
        <taxon>Eukaryota</taxon>
        <taxon>Metazoa</taxon>
        <taxon>Ecdysozoa</taxon>
        <taxon>Arthropoda</taxon>
        <taxon>Crustacea</taxon>
        <taxon>Multicrustacea</taxon>
        <taxon>Cirripedia</taxon>
        <taxon>Thoracica</taxon>
        <taxon>Thoracicalcarea</taxon>
        <taxon>Balanomorpha</taxon>
        <taxon>Balanoidea</taxon>
        <taxon>Balanidae</taxon>
        <taxon>Amphibalaninae</taxon>
        <taxon>Amphibalanus</taxon>
    </lineage>
</organism>
<dbReference type="SMART" id="SM00777">
    <property type="entry name" value="Mad3_BUB1_I"/>
    <property type="match status" value="1"/>
</dbReference>
<feature type="region of interest" description="Disordered" evidence="6">
    <location>
        <begin position="688"/>
        <end position="823"/>
    </location>
</feature>
<feature type="coiled-coil region" evidence="5">
    <location>
        <begin position="415"/>
        <end position="449"/>
    </location>
</feature>
<keyword evidence="10" id="KW-1185">Reference proteome</keyword>
<dbReference type="InterPro" id="IPR013212">
    <property type="entry name" value="Mad3/Bub1_I"/>
</dbReference>
<dbReference type="InterPro" id="IPR000719">
    <property type="entry name" value="Prot_kinase_dom"/>
</dbReference>
<dbReference type="Gene3D" id="1.25.40.430">
    <property type="match status" value="1"/>
</dbReference>
<dbReference type="Proteomes" id="UP000440578">
    <property type="component" value="Unassembled WGS sequence"/>
</dbReference>
<dbReference type="GO" id="GO:0051754">
    <property type="term" value="P:meiotic sister chromatid cohesion, centromeric"/>
    <property type="evidence" value="ECO:0007669"/>
    <property type="project" value="TreeGrafter"/>
</dbReference>
<evidence type="ECO:0000313" key="10">
    <source>
        <dbReference type="Proteomes" id="UP000440578"/>
    </source>
</evidence>
<protein>
    <submittedName>
        <fullName evidence="9">Mitotic checkpoint serine/threonine-protein kinase BUB1</fullName>
    </submittedName>
</protein>
<keyword evidence="2" id="KW-0158">Chromosome</keyword>
<dbReference type="PANTHER" id="PTHR14030">
    <property type="entry name" value="MITOTIC CHECKPOINT SERINE/THREONINE-PROTEIN KINASE BUB1"/>
    <property type="match status" value="1"/>
</dbReference>
<feature type="compositionally biased region" description="Low complexity" evidence="6">
    <location>
        <begin position="757"/>
        <end position="775"/>
    </location>
</feature>
<comment type="caution">
    <text evidence="9">The sequence shown here is derived from an EMBL/GenBank/DDBJ whole genome shotgun (WGS) entry which is preliminary data.</text>
</comment>
<evidence type="ECO:0000256" key="4">
    <source>
        <dbReference type="ARBA" id="ARBA00023328"/>
    </source>
</evidence>
<dbReference type="EMBL" id="VIIS01000246">
    <property type="protein sequence ID" value="KAF0311316.1"/>
    <property type="molecule type" value="Genomic_DNA"/>
</dbReference>
<dbReference type="GO" id="GO:0000776">
    <property type="term" value="C:kinetochore"/>
    <property type="evidence" value="ECO:0007669"/>
    <property type="project" value="UniProtKB-KW"/>
</dbReference>
<dbReference type="InterPro" id="IPR008271">
    <property type="entry name" value="Ser/Thr_kinase_AS"/>
</dbReference>
<evidence type="ECO:0000256" key="2">
    <source>
        <dbReference type="ARBA" id="ARBA00022454"/>
    </source>
</evidence>
<reference evidence="9 10" key="1">
    <citation type="submission" date="2019-07" db="EMBL/GenBank/DDBJ databases">
        <title>Draft genome assembly of a fouling barnacle, Amphibalanus amphitrite (Darwin, 1854): The first reference genome for Thecostraca.</title>
        <authorList>
            <person name="Kim W."/>
        </authorList>
    </citation>
    <scope>NUCLEOTIDE SEQUENCE [LARGE SCALE GENOMIC DNA]</scope>
    <source>
        <strain evidence="9">SNU_AA5</strain>
        <tissue evidence="9">Soma without cirri and trophi</tissue>
    </source>
</reference>
<dbReference type="InterPro" id="IPR011009">
    <property type="entry name" value="Kinase-like_dom_sf"/>
</dbReference>
<dbReference type="GO" id="GO:0005634">
    <property type="term" value="C:nucleus"/>
    <property type="evidence" value="ECO:0007669"/>
    <property type="project" value="TreeGrafter"/>
</dbReference>
<feature type="region of interest" description="Disordered" evidence="6">
    <location>
        <begin position="536"/>
        <end position="556"/>
    </location>
</feature>
<dbReference type="PANTHER" id="PTHR14030:SF4">
    <property type="entry name" value="BUB1 KINASE, ISOFORM A-RELATED"/>
    <property type="match status" value="1"/>
</dbReference>
<dbReference type="PROSITE" id="PS51489">
    <property type="entry name" value="BUB1_N"/>
    <property type="match status" value="1"/>
</dbReference>
<dbReference type="GO" id="GO:0004672">
    <property type="term" value="F:protein kinase activity"/>
    <property type="evidence" value="ECO:0007669"/>
    <property type="project" value="InterPro"/>
</dbReference>